<organism evidence="2 3">
    <name type="scientific">Rossellomorea vietnamensis</name>
    <dbReference type="NCBI Taxonomy" id="218284"/>
    <lineage>
        <taxon>Bacteria</taxon>
        <taxon>Bacillati</taxon>
        <taxon>Bacillota</taxon>
        <taxon>Bacilli</taxon>
        <taxon>Bacillales</taxon>
        <taxon>Bacillaceae</taxon>
        <taxon>Rossellomorea</taxon>
    </lineage>
</organism>
<dbReference type="AlphaFoldDB" id="A0A5D4KFN2"/>
<feature type="transmembrane region" description="Helical" evidence="1">
    <location>
        <begin position="7"/>
        <end position="24"/>
    </location>
</feature>
<sequence length="80" mass="8780">MKKLITLSNIGLLVAISLLIYLLLVGLTEMVYSGEVMLSAFILMTIIRGLEAHQAGRKITSLIIFTVSIAIFIILVLSLF</sequence>
<feature type="transmembrane region" description="Helical" evidence="1">
    <location>
        <begin position="30"/>
        <end position="47"/>
    </location>
</feature>
<proteinExistence type="predicted"/>
<keyword evidence="1" id="KW-0472">Membrane</keyword>
<evidence type="ECO:0000313" key="2">
    <source>
        <dbReference type="EMBL" id="TYR76108.1"/>
    </source>
</evidence>
<accession>A0A5D4KFN2</accession>
<keyword evidence="1" id="KW-0812">Transmembrane</keyword>
<feature type="transmembrane region" description="Helical" evidence="1">
    <location>
        <begin position="59"/>
        <end position="79"/>
    </location>
</feature>
<protein>
    <submittedName>
        <fullName evidence="2">Uncharacterized protein</fullName>
    </submittedName>
</protein>
<evidence type="ECO:0000256" key="1">
    <source>
        <dbReference type="SAM" id="Phobius"/>
    </source>
</evidence>
<keyword evidence="1" id="KW-1133">Transmembrane helix</keyword>
<dbReference type="RefSeq" id="WP_148946325.1">
    <property type="nucleotide sequence ID" value="NZ_VTEH01000004.1"/>
</dbReference>
<dbReference type="Proteomes" id="UP000323317">
    <property type="component" value="Unassembled WGS sequence"/>
</dbReference>
<reference evidence="2 3" key="1">
    <citation type="submission" date="2019-08" db="EMBL/GenBank/DDBJ databases">
        <title>Bacillus genomes from the desert of Cuatro Cienegas, Coahuila.</title>
        <authorList>
            <person name="Olmedo-Alvarez G."/>
        </authorList>
    </citation>
    <scope>NUCLEOTIDE SEQUENCE [LARGE SCALE GENOMIC DNA]</scope>
    <source>
        <strain evidence="2 3">CH40_1T</strain>
    </source>
</reference>
<gene>
    <name evidence="2" type="ORF">FZC79_08105</name>
</gene>
<dbReference type="EMBL" id="VTEH01000004">
    <property type="protein sequence ID" value="TYR76108.1"/>
    <property type="molecule type" value="Genomic_DNA"/>
</dbReference>
<evidence type="ECO:0000313" key="3">
    <source>
        <dbReference type="Proteomes" id="UP000323317"/>
    </source>
</evidence>
<comment type="caution">
    <text evidence="2">The sequence shown here is derived from an EMBL/GenBank/DDBJ whole genome shotgun (WGS) entry which is preliminary data.</text>
</comment>
<name>A0A5D4KFN2_9BACI</name>